<dbReference type="Proteomes" id="UP000282926">
    <property type="component" value="Unassembled WGS sequence"/>
</dbReference>
<proteinExistence type="predicted"/>
<name>A0ABY0CPK5_9DELT</name>
<sequence>MTVELRVHRENILNTLELIADGAGQREYQRQVPFVSVPAELFNQWDDFYYPDDDLFREAFSDLELIVLSTFDRVFNDVADAIAQELLPIDEFMKTEAWKTLSFAAREALSRIEKVGDVQA</sequence>
<gene>
    <name evidence="1" type="ORF">EA187_17390</name>
</gene>
<reference evidence="1 2" key="1">
    <citation type="submission" date="2019-01" db="EMBL/GenBank/DDBJ databases">
        <title>Lujinxingia litoralis gen. nov., sp. nov. and Lujinxingia sediminis gen. nov., sp. nov., new members in the order Bradymonadales, isolated from coastal sediment.</title>
        <authorList>
            <person name="Li C.-M."/>
        </authorList>
    </citation>
    <scope>NUCLEOTIDE SEQUENCE [LARGE SCALE GENOMIC DNA]</scope>
    <source>
        <strain evidence="1 2">SEH01</strain>
    </source>
</reference>
<dbReference type="RefSeq" id="WP_127781073.1">
    <property type="nucleotide sequence ID" value="NZ_SADD01000014.1"/>
</dbReference>
<evidence type="ECO:0000313" key="2">
    <source>
        <dbReference type="Proteomes" id="UP000282926"/>
    </source>
</evidence>
<evidence type="ECO:0000313" key="1">
    <source>
        <dbReference type="EMBL" id="RVU42113.1"/>
    </source>
</evidence>
<comment type="caution">
    <text evidence="1">The sequence shown here is derived from an EMBL/GenBank/DDBJ whole genome shotgun (WGS) entry which is preliminary data.</text>
</comment>
<dbReference type="EMBL" id="SADD01000014">
    <property type="protein sequence ID" value="RVU42113.1"/>
    <property type="molecule type" value="Genomic_DNA"/>
</dbReference>
<keyword evidence="2" id="KW-1185">Reference proteome</keyword>
<accession>A0ABY0CPK5</accession>
<organism evidence="1 2">
    <name type="scientific">Lujinxingia sediminis</name>
    <dbReference type="NCBI Taxonomy" id="2480984"/>
    <lineage>
        <taxon>Bacteria</taxon>
        <taxon>Deltaproteobacteria</taxon>
        <taxon>Bradymonadales</taxon>
        <taxon>Lujinxingiaceae</taxon>
        <taxon>Lujinxingia</taxon>
    </lineage>
</organism>
<protein>
    <submittedName>
        <fullName evidence="1">Uncharacterized protein</fullName>
    </submittedName>
</protein>